<proteinExistence type="predicted"/>
<keyword evidence="3" id="KW-1185">Reference proteome</keyword>
<gene>
    <name evidence="2" type="ORF">ACJ73_09446</name>
</gene>
<accession>A0A1J9Q9L4</accession>
<evidence type="ECO:0000313" key="2">
    <source>
        <dbReference type="EMBL" id="OJD11869.1"/>
    </source>
</evidence>
<evidence type="ECO:0000313" key="3">
    <source>
        <dbReference type="Proteomes" id="UP000242791"/>
    </source>
</evidence>
<organism evidence="2 3">
    <name type="scientific">Blastomyces percursus</name>
    <dbReference type="NCBI Taxonomy" id="1658174"/>
    <lineage>
        <taxon>Eukaryota</taxon>
        <taxon>Fungi</taxon>
        <taxon>Dikarya</taxon>
        <taxon>Ascomycota</taxon>
        <taxon>Pezizomycotina</taxon>
        <taxon>Eurotiomycetes</taxon>
        <taxon>Eurotiomycetidae</taxon>
        <taxon>Onygenales</taxon>
        <taxon>Ajellomycetaceae</taxon>
        <taxon>Blastomyces</taxon>
    </lineage>
</organism>
<protein>
    <submittedName>
        <fullName evidence="2">Uncharacterized protein</fullName>
    </submittedName>
</protein>
<feature type="compositionally biased region" description="Basic and acidic residues" evidence="1">
    <location>
        <begin position="63"/>
        <end position="74"/>
    </location>
</feature>
<dbReference type="Proteomes" id="UP000242791">
    <property type="component" value="Unassembled WGS sequence"/>
</dbReference>
<feature type="region of interest" description="Disordered" evidence="1">
    <location>
        <begin position="114"/>
        <end position="134"/>
    </location>
</feature>
<dbReference type="AlphaFoldDB" id="A0A1J9Q9L4"/>
<name>A0A1J9Q9L4_9EURO</name>
<dbReference type="EMBL" id="LGTZ01002671">
    <property type="protein sequence ID" value="OJD11869.1"/>
    <property type="molecule type" value="Genomic_DNA"/>
</dbReference>
<feature type="compositionally biased region" description="Basic and acidic residues" evidence="1">
    <location>
        <begin position="86"/>
        <end position="96"/>
    </location>
</feature>
<dbReference type="VEuPathDB" id="FungiDB:ACJ73_09446"/>
<comment type="caution">
    <text evidence="2">The sequence shown here is derived from an EMBL/GenBank/DDBJ whole genome shotgun (WGS) entry which is preliminary data.</text>
</comment>
<sequence length="169" mass="18978">MARTGTCRNWPLEQDLDDDVHKGLDKGMHDKLIKHGSKPLALEELMTLIHRLRITVRATDLRKADHRPAHEGQDNRGQGSRGKMTRHQEEFGEPRTESVTTFLKTLKLNPESVAPPMEMSARGGRPRRGAAAPQAWKELVDSGSQSTVVSLKLAERMGWVVETENLLLQ</sequence>
<reference evidence="2 3" key="1">
    <citation type="submission" date="2015-08" db="EMBL/GenBank/DDBJ databases">
        <title>Emmonsia species relationships and genome sequence.</title>
        <authorList>
            <person name="Cuomo C.A."/>
            <person name="Schwartz I.S."/>
            <person name="Kenyon C."/>
            <person name="De Hoog G.S."/>
            <person name="Govender N.P."/>
            <person name="Botha A."/>
            <person name="Moreno L."/>
            <person name="De Vries M."/>
            <person name="Munoz J.F."/>
            <person name="Stielow J.B."/>
        </authorList>
    </citation>
    <scope>NUCLEOTIDE SEQUENCE [LARGE SCALE GENOMIC DNA]</scope>
    <source>
        <strain evidence="2 3">EI222</strain>
    </source>
</reference>
<evidence type="ECO:0000256" key="1">
    <source>
        <dbReference type="SAM" id="MobiDB-lite"/>
    </source>
</evidence>
<feature type="region of interest" description="Disordered" evidence="1">
    <location>
        <begin position="63"/>
        <end position="98"/>
    </location>
</feature>